<evidence type="ECO:0000313" key="1">
    <source>
        <dbReference type="EMBL" id="STU51157.1"/>
    </source>
</evidence>
<dbReference type="Proteomes" id="UP000254141">
    <property type="component" value="Unassembled WGS sequence"/>
</dbReference>
<reference evidence="1 2" key="1">
    <citation type="submission" date="2018-06" db="EMBL/GenBank/DDBJ databases">
        <authorList>
            <consortium name="Pathogen Informatics"/>
            <person name="Doyle S."/>
        </authorList>
    </citation>
    <scope>NUCLEOTIDE SEQUENCE [LARGE SCALE GENOMIC DNA]</scope>
    <source>
        <strain evidence="1 2">NCTC5051</strain>
    </source>
</reference>
<dbReference type="AlphaFoldDB" id="A0AB74GS97"/>
<organism evidence="1 2">
    <name type="scientific">Klebsiella pneumoniae</name>
    <dbReference type="NCBI Taxonomy" id="573"/>
    <lineage>
        <taxon>Bacteria</taxon>
        <taxon>Pseudomonadati</taxon>
        <taxon>Pseudomonadota</taxon>
        <taxon>Gammaproteobacteria</taxon>
        <taxon>Enterobacterales</taxon>
        <taxon>Enterobacteriaceae</taxon>
        <taxon>Klebsiella/Raoultella group</taxon>
        <taxon>Klebsiella</taxon>
        <taxon>Klebsiella pneumoniae complex</taxon>
    </lineage>
</organism>
<dbReference type="PANTHER" id="PTHR43844">
    <property type="entry name" value="METHIONINE SYNTHASE"/>
    <property type="match status" value="1"/>
</dbReference>
<sequence length="107" mass="11856">MLFGGVNVDAFFLEYDNDRSGDFAPLRFIRPGHQQVVLGLITTKNGELENPQGVKARLAEAAQYVPLEQICLSPQCGFASTEEGNALSEDQQWQKVRLETSIAADVW</sequence>
<dbReference type="InterPro" id="IPR038071">
    <property type="entry name" value="UROD/MetE-like_sf"/>
</dbReference>
<dbReference type="Gene3D" id="3.20.20.210">
    <property type="match status" value="1"/>
</dbReference>
<dbReference type="EMBL" id="UGLU01000001">
    <property type="protein sequence ID" value="STU51157.1"/>
    <property type="molecule type" value="Genomic_DNA"/>
</dbReference>
<accession>A0AB74GS97</accession>
<comment type="caution">
    <text evidence="1">The sequence shown here is derived from an EMBL/GenBank/DDBJ whole genome shotgun (WGS) entry which is preliminary data.</text>
</comment>
<dbReference type="PANTHER" id="PTHR43844:SF1">
    <property type="entry name" value="METHIONINE SYNTHASE"/>
    <property type="match status" value="1"/>
</dbReference>
<name>A0AB74GS97_KLEPN</name>
<protein>
    <submittedName>
        <fullName evidence="1">Methionine synthase II</fullName>
    </submittedName>
</protein>
<gene>
    <name evidence="1" type="ORF">NCTC5051_02749</name>
</gene>
<evidence type="ECO:0000313" key="2">
    <source>
        <dbReference type="Proteomes" id="UP000254141"/>
    </source>
</evidence>
<dbReference type="SUPFAM" id="SSF51726">
    <property type="entry name" value="UROD/MetE-like"/>
    <property type="match status" value="1"/>
</dbReference>
<proteinExistence type="predicted"/>